<dbReference type="AlphaFoldDB" id="A0A225USN7"/>
<reference evidence="3" key="1">
    <citation type="submission" date="2017-03" db="EMBL/GenBank/DDBJ databases">
        <title>Phytopthora megakarya and P. palmivora, two closely related causual agents of cacao black pod achieved similar genome size and gene model numbers by different mechanisms.</title>
        <authorList>
            <person name="Ali S."/>
            <person name="Shao J."/>
            <person name="Larry D.J."/>
            <person name="Kronmiller B."/>
            <person name="Shen D."/>
            <person name="Strem M.D."/>
            <person name="Melnick R.L."/>
            <person name="Guiltinan M.J."/>
            <person name="Tyler B.M."/>
            <person name="Meinhardt L.W."/>
            <person name="Bailey B.A."/>
        </authorList>
    </citation>
    <scope>NUCLEOTIDE SEQUENCE [LARGE SCALE GENOMIC DNA]</scope>
    <source>
        <strain evidence="3">zdho120</strain>
    </source>
</reference>
<dbReference type="Proteomes" id="UP000198211">
    <property type="component" value="Unassembled WGS sequence"/>
</dbReference>
<evidence type="ECO:0000313" key="3">
    <source>
        <dbReference type="Proteomes" id="UP000198211"/>
    </source>
</evidence>
<keyword evidence="3" id="KW-1185">Reference proteome</keyword>
<feature type="non-terminal residue" evidence="2">
    <location>
        <position position="358"/>
    </location>
</feature>
<dbReference type="OrthoDB" id="126422at2759"/>
<comment type="caution">
    <text evidence="2">The sequence shown here is derived from an EMBL/GenBank/DDBJ whole genome shotgun (WGS) entry which is preliminary data.</text>
</comment>
<accession>A0A225USN7</accession>
<evidence type="ECO:0000313" key="2">
    <source>
        <dbReference type="EMBL" id="OWY95199.1"/>
    </source>
</evidence>
<proteinExistence type="predicted"/>
<organism evidence="2 3">
    <name type="scientific">Phytophthora megakarya</name>
    <dbReference type="NCBI Taxonomy" id="4795"/>
    <lineage>
        <taxon>Eukaryota</taxon>
        <taxon>Sar</taxon>
        <taxon>Stramenopiles</taxon>
        <taxon>Oomycota</taxon>
        <taxon>Peronosporomycetes</taxon>
        <taxon>Peronosporales</taxon>
        <taxon>Peronosporaceae</taxon>
        <taxon>Phytophthora</taxon>
    </lineage>
</organism>
<sequence length="358" mass="41371">MPGMNFMPVKMDAAPKMRGRSFDLYAVQLQTFLTRMNCWDVVDDTCGLDMNDHGQEAIFRAKDNIAREAILSGVPEEDAEMICQEETAQAMWNHFVDKQTKREYSNYIFARTEFYSNGYTPDKSMDHWLREMEKLRCELLHYGMRVSDADFAETLLGHVSRTHRDVVRQFSKRYVVRQDGGADRPVPTAAQVMNALRAESVLDEKVGKDEHSTSVCFACNKKNQNQNQGKGKQQQKKGKYNAKQQNQKSDNPQGSQRKETHRAYSSELPGSEFKRWEKKKVTFERDEDDQPTRLVERRKNSSAICINFRGIPVTKKRVSSSDKLEWVLDSASDVHVCNQQDILNKLRVDVTHSFESYD</sequence>
<gene>
    <name evidence="2" type="ORF">PHMEG_00034861</name>
</gene>
<protein>
    <submittedName>
        <fullName evidence="2">Uncharacterized protein</fullName>
    </submittedName>
</protein>
<dbReference type="Pfam" id="PF14223">
    <property type="entry name" value="Retrotran_gag_2"/>
    <property type="match status" value="1"/>
</dbReference>
<evidence type="ECO:0000256" key="1">
    <source>
        <dbReference type="SAM" id="MobiDB-lite"/>
    </source>
</evidence>
<feature type="region of interest" description="Disordered" evidence="1">
    <location>
        <begin position="223"/>
        <end position="271"/>
    </location>
</feature>
<feature type="compositionally biased region" description="Low complexity" evidence="1">
    <location>
        <begin position="223"/>
        <end position="232"/>
    </location>
</feature>
<name>A0A225USN7_9STRA</name>
<dbReference type="EMBL" id="NBNE01013279">
    <property type="protein sequence ID" value="OWY95199.1"/>
    <property type="molecule type" value="Genomic_DNA"/>
</dbReference>